<sequence length="1835" mass="192460">MTAPCPGPVAVVGMACRYPDAADPAQLWSSVLEQRQSFRRMPDERLPLADYFDRDPQAPDKTYGSMAAVLEGWEFDRAAFRIPGSVHRSADPAHWLALETASRALADAGHPSGEGLPRDRVAVVVGNSLTGEVTRASTLRLRWPYVRRTILDAAREAGLDEPATQALLAGAEARYLAAFEPVGDETLAGGLANTIAGRICNYFDFHGGGYTVDGACASSLLSVITGCRALADGSADIVVAGGVDISLDPFELVGFAKAGALATGPMRVYDENSGGFIPGEGCGMVVLMRAADARERGLPAYAELLGWGLSSDGKGGITRPERAGQVLALERAYDLAGVDPRQVGLIEGHGTGTVVGDEVELSALLDVRRGATRPAAIGSIKANIGHTKAASGIAGLIKAGMSLASGTLPPTTGCETPHRTLRGSSLRTLPEAEPWPAGPRLAGVSSMGFGGINAHLVLGAAERTTTRAVPVAPPPPDPGAATRACEPVVLAGDDVRDLRATLDRLAEVAPRLSLGELRDLACQFGRESAGRIRVGLVAETPVQLGERAALAATRLAGLQPGRLEAGPGMFLGDRVAGRVTILLPGQGAPVPARLGSLEPFLRQRLAPAPTPGEVVDTAVAQPAIHRATMAAVRWLRSLGVTPSATIGHSLGEIAGLVSAGVLSAEEADRLVVVRGQVMSRFGVGGTGMASVAADVATVERLCAQHQLTVAAYNGPESHVVAGDLPAVEALVAQAREQGLSAVPLPVSHAFHSPAMAECVNELKPSLQDIQRSAAASPAGRLLSTVLGRQLTSDDDVADLLGRQLTAPVRFWDVVRDTIPGTDLYCEAGPGTSLTALVTACCPVPTVSLDAGGSGERGPAHTAAALFASGAVATLAGAFRSRTHRPVDIWRDRVFLANPCSVAPRAGEPGPAPKPGEAATSAAASVETDILRLLAEQVELEPELIDRDARLLADLHLSSLGITQLLVAAADAAGRQRPSAPLAAGDLSVAELVAAVEALDPADESAPDAACPGVAPWIRFFAEERRRIIDRLPESPGRWAETFLADGALRSPAERVFPRAEPGTGPAAGPLVYVPDPADPSVPRTLLDAGRAAITHSTLVAVTHGPGLNGFLRSLQQEHPDVGVTVLRVPATEPGLRRAARHAVAEPGQWREYLLDDEALVEVPVPRAVEPEPGELCVGPDDVVLVSGGGKGIGYECAAVLAQRTGAALALLGRASPDGDERLRANLDALRSAGVRFAYEPADVTDPAATSRAVRLLADRLGAITGLLHASGVNRPVRFADLDERQIRAHLEPKVHGLRNLLAAIEPDRLRLLVAFGSVIGRYGLAGECQYALANGALRAEVEGIAERLPGRFVTTIDWSVWEGTGMGEQLGVLDTLRMLDVQPIPLHDGVRAFLDVLTLPSPPASVAIHGRLGELGAVADARPTGHLLDRTLVSYPGIEIVAEADLTVERYPYLRDHAVDGVTVVPAVLGMELMAEAATALSGRPQRHLAELALDRPIVLSGSGERTVRVCALRDRDRVTVVLRSAETGFDADHFRAVLPLGFPPEPPERPELPASEIELRPDQLYGPVFFHGPAFQLVERFTSLGARHARVSLRERPTDGDYPIVGDALVLGDVAGNDAVVHALQACVPHRRLLPVGCERFTRVPGTHNAREVYATERHADGREYVWDVVVRDQYGKRAMTWTGLRLRDVGPIERHEPWPAALLEVYLERVALALAGQPAARTEAGRLCWHGVAVDSVDGVDGAEVDGAPDLAGVGADLSARLGERAPVTAARLRAAHEALAPHGESGRLALEGVYDGGWAVLRAGQQRVATTVLAVAGQRQEVAAAVALGTGR</sequence>
<evidence type="ECO:0000313" key="8">
    <source>
        <dbReference type="EMBL" id="PXY31965.1"/>
    </source>
</evidence>
<dbReference type="SUPFAM" id="SSF51735">
    <property type="entry name" value="NAD(P)-binding Rossmann-fold domains"/>
    <property type="match status" value="1"/>
</dbReference>
<gene>
    <name evidence="8" type="ORF">BAY60_06475</name>
</gene>
<dbReference type="PROSITE" id="PS52019">
    <property type="entry name" value="PKS_MFAS_DH"/>
    <property type="match status" value="1"/>
</dbReference>
<dbReference type="GO" id="GO:0071770">
    <property type="term" value="P:DIM/DIP cell wall layer assembly"/>
    <property type="evidence" value="ECO:0007669"/>
    <property type="project" value="TreeGrafter"/>
</dbReference>
<keyword evidence="3" id="KW-0808">Transferase</keyword>
<dbReference type="Pfam" id="PF00698">
    <property type="entry name" value="Acyl_transf_1"/>
    <property type="match status" value="1"/>
</dbReference>
<keyword evidence="1" id="KW-0596">Phosphopantetheine</keyword>
<dbReference type="Pfam" id="PF14765">
    <property type="entry name" value="PS-DH"/>
    <property type="match status" value="1"/>
</dbReference>
<dbReference type="PANTHER" id="PTHR43775:SF37">
    <property type="entry name" value="SI:DKEY-61P9.11"/>
    <property type="match status" value="1"/>
</dbReference>
<dbReference type="InterPro" id="IPR020841">
    <property type="entry name" value="PKS_Beta-ketoAc_synthase_dom"/>
</dbReference>
<dbReference type="Pfam" id="PF00109">
    <property type="entry name" value="ketoacyl-synt"/>
    <property type="match status" value="1"/>
</dbReference>
<comment type="caution">
    <text evidence="8">The sequence shown here is derived from an EMBL/GenBank/DDBJ whole genome shotgun (WGS) entry which is preliminary data.</text>
</comment>
<dbReference type="InterPro" id="IPR057326">
    <property type="entry name" value="KR_dom"/>
</dbReference>
<dbReference type="InterPro" id="IPR050091">
    <property type="entry name" value="PKS_NRPS_Biosynth_Enz"/>
</dbReference>
<dbReference type="Gene3D" id="3.10.129.110">
    <property type="entry name" value="Polyketide synthase dehydratase"/>
    <property type="match status" value="1"/>
</dbReference>
<dbReference type="SUPFAM" id="SSF55048">
    <property type="entry name" value="Probable ACP-binding domain of malonyl-CoA ACP transacylase"/>
    <property type="match status" value="1"/>
</dbReference>
<dbReference type="Pfam" id="PF02801">
    <property type="entry name" value="Ketoacyl-synt_C"/>
    <property type="match status" value="1"/>
</dbReference>
<dbReference type="GO" id="GO:0005737">
    <property type="term" value="C:cytoplasm"/>
    <property type="evidence" value="ECO:0007669"/>
    <property type="project" value="TreeGrafter"/>
</dbReference>
<evidence type="ECO:0000256" key="3">
    <source>
        <dbReference type="ARBA" id="ARBA00022679"/>
    </source>
</evidence>
<dbReference type="InterPro" id="IPR014031">
    <property type="entry name" value="Ketoacyl_synth_C"/>
</dbReference>
<dbReference type="InterPro" id="IPR020807">
    <property type="entry name" value="PKS_DH"/>
</dbReference>
<feature type="domain" description="PKS/mFAS DH" evidence="7">
    <location>
        <begin position="1426"/>
        <end position="1697"/>
    </location>
</feature>
<dbReference type="InterPro" id="IPR036736">
    <property type="entry name" value="ACP-like_sf"/>
</dbReference>
<dbReference type="GO" id="GO:0005886">
    <property type="term" value="C:plasma membrane"/>
    <property type="evidence" value="ECO:0007669"/>
    <property type="project" value="TreeGrafter"/>
</dbReference>
<dbReference type="RefSeq" id="WP_170160322.1">
    <property type="nucleotide sequence ID" value="NZ_MASW01000001.1"/>
</dbReference>
<dbReference type="SUPFAM" id="SSF53901">
    <property type="entry name" value="Thiolase-like"/>
    <property type="match status" value="1"/>
</dbReference>
<dbReference type="Proteomes" id="UP000249915">
    <property type="component" value="Unassembled WGS sequence"/>
</dbReference>
<evidence type="ECO:0000256" key="2">
    <source>
        <dbReference type="ARBA" id="ARBA00022553"/>
    </source>
</evidence>
<dbReference type="GO" id="GO:0004312">
    <property type="term" value="F:fatty acid synthase activity"/>
    <property type="evidence" value="ECO:0007669"/>
    <property type="project" value="TreeGrafter"/>
</dbReference>
<keyword evidence="2" id="KW-0597">Phosphoprotein</keyword>
<name>A0A2V4B968_9PSEU</name>
<dbReference type="InterPro" id="IPR042104">
    <property type="entry name" value="PKS_dehydratase_sf"/>
</dbReference>
<dbReference type="InterPro" id="IPR014043">
    <property type="entry name" value="Acyl_transferase_dom"/>
</dbReference>
<dbReference type="InterPro" id="IPR049900">
    <property type="entry name" value="PKS_mFAS_DH"/>
</dbReference>
<feature type="region of interest" description="N-terminal hotdog fold" evidence="4">
    <location>
        <begin position="1426"/>
        <end position="1546"/>
    </location>
</feature>
<dbReference type="SMART" id="SM00822">
    <property type="entry name" value="PKS_KR"/>
    <property type="match status" value="1"/>
</dbReference>
<keyword evidence="9" id="KW-1185">Reference proteome</keyword>
<feature type="active site" description="Proton acceptor; for dehydratase activity" evidence="4">
    <location>
        <position position="1457"/>
    </location>
</feature>
<dbReference type="InterPro" id="IPR049552">
    <property type="entry name" value="PKS_DH_N"/>
</dbReference>
<dbReference type="Gene3D" id="3.40.47.10">
    <property type="match status" value="1"/>
</dbReference>
<dbReference type="Gene3D" id="1.10.1200.10">
    <property type="entry name" value="ACP-like"/>
    <property type="match status" value="1"/>
</dbReference>
<protein>
    <submittedName>
        <fullName evidence="8">Uncharacterized protein</fullName>
    </submittedName>
</protein>
<dbReference type="SMART" id="SM00826">
    <property type="entry name" value="PKS_DH"/>
    <property type="match status" value="1"/>
</dbReference>
<proteinExistence type="predicted"/>
<dbReference type="PROSITE" id="PS50075">
    <property type="entry name" value="CARRIER"/>
    <property type="match status" value="1"/>
</dbReference>
<dbReference type="SUPFAM" id="SSF47336">
    <property type="entry name" value="ACP-like"/>
    <property type="match status" value="1"/>
</dbReference>
<dbReference type="Gene3D" id="3.40.50.720">
    <property type="entry name" value="NAD(P)-binding Rossmann-like Domain"/>
    <property type="match status" value="1"/>
</dbReference>
<dbReference type="InterPro" id="IPR016039">
    <property type="entry name" value="Thiolase-like"/>
</dbReference>
<dbReference type="InterPro" id="IPR009081">
    <property type="entry name" value="PP-bd_ACP"/>
</dbReference>
<dbReference type="InterPro" id="IPR036291">
    <property type="entry name" value="NAD(P)-bd_dom_sf"/>
</dbReference>
<dbReference type="GO" id="GO:0006633">
    <property type="term" value="P:fatty acid biosynthetic process"/>
    <property type="evidence" value="ECO:0007669"/>
    <property type="project" value="TreeGrafter"/>
</dbReference>
<dbReference type="Pfam" id="PF21089">
    <property type="entry name" value="PKS_DH_N"/>
    <property type="match status" value="1"/>
</dbReference>
<reference evidence="8 9" key="1">
    <citation type="submission" date="2016-07" db="EMBL/GenBank/DDBJ databases">
        <title>Draft genome sequence of Prauserella muralis DSM 45305, isolated from a mould-covered wall in an indoor environment.</title>
        <authorList>
            <person name="Ruckert C."/>
            <person name="Albersmeier A."/>
            <person name="Jiang C.-L."/>
            <person name="Jiang Y."/>
            <person name="Kalinowski J."/>
            <person name="Schneider O."/>
            <person name="Winkler A."/>
            <person name="Zotchev S.B."/>
        </authorList>
    </citation>
    <scope>NUCLEOTIDE SEQUENCE [LARGE SCALE GENOMIC DNA]</scope>
    <source>
        <strain evidence="8 9">DSM 45305</strain>
    </source>
</reference>
<dbReference type="CDD" id="cd00833">
    <property type="entry name" value="PKS"/>
    <property type="match status" value="1"/>
</dbReference>
<evidence type="ECO:0000256" key="4">
    <source>
        <dbReference type="PROSITE-ProRule" id="PRU01363"/>
    </source>
</evidence>
<dbReference type="EMBL" id="MASW01000001">
    <property type="protein sequence ID" value="PXY31965.1"/>
    <property type="molecule type" value="Genomic_DNA"/>
</dbReference>
<evidence type="ECO:0000313" key="9">
    <source>
        <dbReference type="Proteomes" id="UP000249915"/>
    </source>
</evidence>
<dbReference type="InterPro" id="IPR001227">
    <property type="entry name" value="Ac_transferase_dom_sf"/>
</dbReference>
<dbReference type="PROSITE" id="PS52004">
    <property type="entry name" value="KS3_2"/>
    <property type="match status" value="1"/>
</dbReference>
<dbReference type="InterPro" id="IPR016036">
    <property type="entry name" value="Malonyl_transacylase_ACP-bd"/>
</dbReference>
<dbReference type="SUPFAM" id="SSF52151">
    <property type="entry name" value="FabD/lysophospholipase-like"/>
    <property type="match status" value="1"/>
</dbReference>
<feature type="domain" description="Ketosynthase family 3 (KS3)" evidence="6">
    <location>
        <begin position="6"/>
        <end position="460"/>
    </location>
</feature>
<dbReference type="Pfam" id="PF08659">
    <property type="entry name" value="KR"/>
    <property type="match status" value="1"/>
</dbReference>
<evidence type="ECO:0000256" key="1">
    <source>
        <dbReference type="ARBA" id="ARBA00022450"/>
    </source>
</evidence>
<feature type="active site" description="Proton donor; for dehydratase activity" evidence="4">
    <location>
        <position position="1608"/>
    </location>
</feature>
<evidence type="ECO:0000259" key="7">
    <source>
        <dbReference type="PROSITE" id="PS52019"/>
    </source>
</evidence>
<evidence type="ECO:0000259" key="6">
    <source>
        <dbReference type="PROSITE" id="PS52004"/>
    </source>
</evidence>
<accession>A0A2V4B968</accession>
<organism evidence="8 9">
    <name type="scientific">Prauserella muralis</name>
    <dbReference type="NCBI Taxonomy" id="588067"/>
    <lineage>
        <taxon>Bacteria</taxon>
        <taxon>Bacillati</taxon>
        <taxon>Actinomycetota</taxon>
        <taxon>Actinomycetes</taxon>
        <taxon>Pseudonocardiales</taxon>
        <taxon>Pseudonocardiaceae</taxon>
        <taxon>Prauserella</taxon>
    </lineage>
</organism>
<dbReference type="SMART" id="SM00827">
    <property type="entry name" value="PKS_AT"/>
    <property type="match status" value="1"/>
</dbReference>
<dbReference type="InterPro" id="IPR013968">
    <property type="entry name" value="PKS_KR"/>
</dbReference>
<dbReference type="InterPro" id="IPR049551">
    <property type="entry name" value="PKS_DH_C"/>
</dbReference>
<dbReference type="Gene3D" id="3.40.366.10">
    <property type="entry name" value="Malonyl-Coenzyme A Acyl Carrier Protein, domain 2"/>
    <property type="match status" value="1"/>
</dbReference>
<dbReference type="SMART" id="SM00825">
    <property type="entry name" value="PKS_KS"/>
    <property type="match status" value="1"/>
</dbReference>
<evidence type="ECO:0000259" key="5">
    <source>
        <dbReference type="PROSITE" id="PS50075"/>
    </source>
</evidence>
<feature type="region of interest" description="C-terminal hotdog fold" evidence="4">
    <location>
        <begin position="1557"/>
        <end position="1697"/>
    </location>
</feature>
<dbReference type="InterPro" id="IPR014030">
    <property type="entry name" value="Ketoacyl_synth_N"/>
</dbReference>
<feature type="domain" description="Carrier" evidence="5">
    <location>
        <begin position="923"/>
        <end position="999"/>
    </location>
</feature>
<dbReference type="PANTHER" id="PTHR43775">
    <property type="entry name" value="FATTY ACID SYNTHASE"/>
    <property type="match status" value="1"/>
</dbReference>
<dbReference type="InterPro" id="IPR016035">
    <property type="entry name" value="Acyl_Trfase/lysoPLipase"/>
</dbReference>